<keyword evidence="4" id="KW-1185">Reference proteome</keyword>
<dbReference type="AlphaFoldDB" id="A0A7E5X0G2"/>
<feature type="compositionally biased region" description="Polar residues" evidence="2">
    <location>
        <begin position="8"/>
        <end position="19"/>
    </location>
</feature>
<evidence type="ECO:0000313" key="4">
    <source>
        <dbReference type="Proteomes" id="UP000322000"/>
    </source>
</evidence>
<name>A0A7E5X0G2_TRINI</name>
<accession>A0A7E5X0G2</accession>
<evidence type="ECO:0000256" key="2">
    <source>
        <dbReference type="SAM" id="MobiDB-lite"/>
    </source>
</evidence>
<dbReference type="RefSeq" id="XP_026746179.1">
    <property type="nucleotide sequence ID" value="XM_026890378.1"/>
</dbReference>
<feature type="coiled-coil region" evidence="1">
    <location>
        <begin position="81"/>
        <end position="136"/>
    </location>
</feature>
<evidence type="ECO:0000313" key="5">
    <source>
        <dbReference type="RefSeq" id="XP_026746179.1"/>
    </source>
</evidence>
<feature type="region of interest" description="Disordered" evidence="2">
    <location>
        <begin position="1"/>
        <end position="45"/>
    </location>
</feature>
<dbReference type="Pfam" id="PF25298">
    <property type="entry name" value="Baculo_FP_2nd"/>
    <property type="match status" value="1"/>
</dbReference>
<feature type="domain" description="FP protein C-terminal" evidence="3">
    <location>
        <begin position="255"/>
        <end position="305"/>
    </location>
</feature>
<proteinExistence type="predicted"/>
<dbReference type="OrthoDB" id="7251849at2759"/>
<evidence type="ECO:0000259" key="3">
    <source>
        <dbReference type="Pfam" id="PF25298"/>
    </source>
</evidence>
<dbReference type="InParanoid" id="A0A7E5X0G2"/>
<gene>
    <name evidence="5" type="primary">LOC113507523</name>
</gene>
<evidence type="ECO:0000256" key="1">
    <source>
        <dbReference type="SAM" id="Coils"/>
    </source>
</evidence>
<dbReference type="InterPro" id="IPR057251">
    <property type="entry name" value="FP_C"/>
</dbReference>
<dbReference type="KEGG" id="tnl:113507523"/>
<organism evidence="4 5">
    <name type="scientific">Trichoplusia ni</name>
    <name type="common">Cabbage looper</name>
    <dbReference type="NCBI Taxonomy" id="7111"/>
    <lineage>
        <taxon>Eukaryota</taxon>
        <taxon>Metazoa</taxon>
        <taxon>Ecdysozoa</taxon>
        <taxon>Arthropoda</taxon>
        <taxon>Hexapoda</taxon>
        <taxon>Insecta</taxon>
        <taxon>Pterygota</taxon>
        <taxon>Neoptera</taxon>
        <taxon>Endopterygota</taxon>
        <taxon>Lepidoptera</taxon>
        <taxon>Glossata</taxon>
        <taxon>Ditrysia</taxon>
        <taxon>Noctuoidea</taxon>
        <taxon>Noctuidae</taxon>
        <taxon>Plusiinae</taxon>
        <taxon>Trichoplusia</taxon>
    </lineage>
</organism>
<sequence>MPRVVRSPTGSGSQQTSDSDAVPATIESAPSFVSQRHKRQRESSEEKFLTLKEEIKAMFIESEKKQESMFESKLNKLISEIADVKMQNMEIKKSNEDMEKNFAILTKQYEEVLKKVESLENERKQHLLKIVTLETTIEDMQRSSLLSEKSSSIEIRNVPLTSETETKSDLCNIVQNTCKVLNVAIPHTAIRDVFRINTKSGKGTIIADLTSTILKTEIIQRVKSYNKEHPDQRLNSNVIGIKGQSTPIYISEALTAKGRRLFFLARDIAKTKEYKFCWTKNGKIYLRKDEQAARIEVKDETQLTALRNQL</sequence>
<reference evidence="5" key="1">
    <citation type="submission" date="2025-08" db="UniProtKB">
        <authorList>
            <consortium name="RefSeq"/>
        </authorList>
    </citation>
    <scope>IDENTIFICATION</scope>
</reference>
<keyword evidence="1" id="KW-0175">Coiled coil</keyword>
<dbReference type="Proteomes" id="UP000322000">
    <property type="component" value="Unplaced"/>
</dbReference>
<dbReference type="GeneID" id="113507523"/>
<protein>
    <submittedName>
        <fullName evidence="5">Uncharacterized protein LOC113507523</fullName>
    </submittedName>
</protein>